<dbReference type="EMBL" id="PNHF01000001">
    <property type="protein sequence ID" value="PMC63412.1"/>
    <property type="molecule type" value="Genomic_DNA"/>
</dbReference>
<comment type="caution">
    <text evidence="2">The sequence shown here is derived from an EMBL/GenBank/DDBJ whole genome shotgun (WGS) entry which is preliminary data.</text>
</comment>
<dbReference type="RefSeq" id="WP_102211771.1">
    <property type="nucleotide sequence ID" value="NZ_PNHF01000001.1"/>
</dbReference>
<evidence type="ECO:0000313" key="2">
    <source>
        <dbReference type="EMBL" id="PMC63412.1"/>
    </source>
</evidence>
<evidence type="ECO:0000259" key="1">
    <source>
        <dbReference type="Pfam" id="PF12728"/>
    </source>
</evidence>
<organism evidence="2 3">
    <name type="scientific">Corynebacterium xerosis</name>
    <dbReference type="NCBI Taxonomy" id="1725"/>
    <lineage>
        <taxon>Bacteria</taxon>
        <taxon>Bacillati</taxon>
        <taxon>Actinomycetota</taxon>
        <taxon>Actinomycetes</taxon>
        <taxon>Mycobacteriales</taxon>
        <taxon>Corynebacteriaceae</taxon>
        <taxon>Corynebacterium</taxon>
    </lineage>
</organism>
<dbReference type="InterPro" id="IPR041657">
    <property type="entry name" value="HTH_17"/>
</dbReference>
<protein>
    <submittedName>
        <fullName evidence="2">Excisionase</fullName>
    </submittedName>
</protein>
<dbReference type="Pfam" id="PF12728">
    <property type="entry name" value="HTH_17"/>
    <property type="match status" value="1"/>
</dbReference>
<dbReference type="AlphaFoldDB" id="A0A2N6T275"/>
<name>A0A2N6T275_9CORY</name>
<feature type="domain" description="Helix-turn-helix" evidence="1">
    <location>
        <begin position="13"/>
        <end position="62"/>
    </location>
</feature>
<dbReference type="InterPro" id="IPR009061">
    <property type="entry name" value="DNA-bd_dom_put_sf"/>
</dbReference>
<reference evidence="2 3" key="1">
    <citation type="submission" date="2017-09" db="EMBL/GenBank/DDBJ databases">
        <title>Bacterial strain isolated from the female urinary microbiota.</title>
        <authorList>
            <person name="Thomas-White K."/>
            <person name="Kumar N."/>
            <person name="Forster S."/>
            <person name="Putonti C."/>
            <person name="Lawley T."/>
            <person name="Wolfe A.J."/>
        </authorList>
    </citation>
    <scope>NUCLEOTIDE SEQUENCE [LARGE SCALE GENOMIC DNA]</scope>
    <source>
        <strain evidence="2 3">UMB0908</strain>
    </source>
</reference>
<dbReference type="NCBIfam" id="TIGR01764">
    <property type="entry name" value="excise"/>
    <property type="match status" value="1"/>
</dbReference>
<accession>A0A2N6T275</accession>
<evidence type="ECO:0000313" key="3">
    <source>
        <dbReference type="Proteomes" id="UP000235363"/>
    </source>
</evidence>
<dbReference type="GO" id="GO:0003677">
    <property type="term" value="F:DNA binding"/>
    <property type="evidence" value="ECO:0007669"/>
    <property type="project" value="InterPro"/>
</dbReference>
<gene>
    <name evidence="2" type="ORF">CJ204_00910</name>
</gene>
<dbReference type="Proteomes" id="UP000235363">
    <property type="component" value="Unassembled WGS sequence"/>
</dbReference>
<dbReference type="InterPro" id="IPR010093">
    <property type="entry name" value="SinI_DNA-bd"/>
</dbReference>
<dbReference type="SUPFAM" id="SSF46955">
    <property type="entry name" value="Putative DNA-binding domain"/>
    <property type="match status" value="1"/>
</dbReference>
<sequence>MPANRPALSDDVWLTAAQLAKIIGISTYTVYEMVKRGEGPRARRFGRQIRFAKSDVDEWMDKA</sequence>
<proteinExistence type="predicted"/>
<dbReference type="Gene3D" id="1.10.238.160">
    <property type="match status" value="1"/>
</dbReference>